<comment type="caution">
    <text evidence="1">The sequence shown here is derived from an EMBL/GenBank/DDBJ whole genome shotgun (WGS) entry which is preliminary data.</text>
</comment>
<proteinExistence type="predicted"/>
<evidence type="ECO:0000313" key="1">
    <source>
        <dbReference type="EMBL" id="KAH9295676.1"/>
    </source>
</evidence>
<organism evidence="1 2">
    <name type="scientific">Taxus chinensis</name>
    <name type="common">Chinese yew</name>
    <name type="synonym">Taxus wallichiana var. chinensis</name>
    <dbReference type="NCBI Taxonomy" id="29808"/>
    <lineage>
        <taxon>Eukaryota</taxon>
        <taxon>Viridiplantae</taxon>
        <taxon>Streptophyta</taxon>
        <taxon>Embryophyta</taxon>
        <taxon>Tracheophyta</taxon>
        <taxon>Spermatophyta</taxon>
        <taxon>Pinopsida</taxon>
        <taxon>Pinidae</taxon>
        <taxon>Conifers II</taxon>
        <taxon>Cupressales</taxon>
        <taxon>Taxaceae</taxon>
        <taxon>Taxus</taxon>
    </lineage>
</organism>
<reference evidence="1 2" key="1">
    <citation type="journal article" date="2021" name="Nat. Plants">
        <title>The Taxus genome provides insights into paclitaxel biosynthesis.</title>
        <authorList>
            <person name="Xiong X."/>
            <person name="Gou J."/>
            <person name="Liao Q."/>
            <person name="Li Y."/>
            <person name="Zhou Q."/>
            <person name="Bi G."/>
            <person name="Li C."/>
            <person name="Du R."/>
            <person name="Wang X."/>
            <person name="Sun T."/>
            <person name="Guo L."/>
            <person name="Liang H."/>
            <person name="Lu P."/>
            <person name="Wu Y."/>
            <person name="Zhang Z."/>
            <person name="Ro D.K."/>
            <person name="Shang Y."/>
            <person name="Huang S."/>
            <person name="Yan J."/>
        </authorList>
    </citation>
    <scope>NUCLEOTIDE SEQUENCE [LARGE SCALE GENOMIC DNA]</scope>
    <source>
        <strain evidence="1">Ta-2019</strain>
    </source>
</reference>
<protein>
    <submittedName>
        <fullName evidence="1">Uncharacterized protein</fullName>
    </submittedName>
</protein>
<dbReference type="Proteomes" id="UP000824469">
    <property type="component" value="Unassembled WGS sequence"/>
</dbReference>
<name>A0AA38FBS8_TAXCH</name>
<gene>
    <name evidence="1" type="ORF">KI387_039264</name>
</gene>
<sequence length="54" mass="6230">LGDSEEQLVKDEVFQMRIETLVPLWTQSTANTSVPRGRDIAEALRKFKQRILKS</sequence>
<feature type="non-terminal residue" evidence="1">
    <location>
        <position position="1"/>
    </location>
</feature>
<feature type="non-terminal residue" evidence="1">
    <location>
        <position position="54"/>
    </location>
</feature>
<evidence type="ECO:0000313" key="2">
    <source>
        <dbReference type="Proteomes" id="UP000824469"/>
    </source>
</evidence>
<dbReference type="EMBL" id="JAHRHJ020000011">
    <property type="protein sequence ID" value="KAH9295676.1"/>
    <property type="molecule type" value="Genomic_DNA"/>
</dbReference>
<accession>A0AA38FBS8</accession>
<dbReference type="AlphaFoldDB" id="A0AA38FBS8"/>
<keyword evidence="2" id="KW-1185">Reference proteome</keyword>